<dbReference type="InterPro" id="IPR046469">
    <property type="entry name" value="SAM_HAT_N"/>
</dbReference>
<sequence>MSNNLLVLQSDFGLVDGAVSAMIGVALQEDPKLGIHHLTHDITPYNIFEASYRLFQTVEYWPEGTTFVSVVDPGVGSKRKSVVALTERNQYIVTPDNGTLSYLKKQVGIKAVREISEVENRRKNTEHSYTFHGRDVYAYTGAKLASGHISFEEVGPELSVADIVEMPIVETLVTTDSVKGAIDILDVRFGSLWTSIRRSEFYTLNPEFGDRFEVTIYNNDMLVYQNQVIYGKSFADVRIGQPIIYINSVYCVGVAINQGSFAKAYNVSVGANWQIEFKKI</sequence>
<accession>A0A7X6S1N1</accession>
<keyword evidence="1" id="KW-0949">S-adenosyl-L-methionine</keyword>
<dbReference type="Pfam" id="PF01887">
    <property type="entry name" value="SAM_HAT_N"/>
    <property type="match status" value="1"/>
</dbReference>
<dbReference type="Pfam" id="PF20257">
    <property type="entry name" value="SAM_HAT_C"/>
    <property type="match status" value="1"/>
</dbReference>
<keyword evidence="6" id="KW-1185">Reference proteome</keyword>
<reference evidence="5 6" key="1">
    <citation type="submission" date="2020-04" db="EMBL/GenBank/DDBJ databases">
        <title>MicrobeNet Type strains.</title>
        <authorList>
            <person name="Nicholson A.C."/>
        </authorList>
    </citation>
    <scope>NUCLEOTIDE SEQUENCE [LARGE SCALE GENOMIC DNA]</scope>
    <source>
        <strain evidence="5 6">CCUG 69612</strain>
    </source>
</reference>
<protein>
    <submittedName>
        <fullName evidence="5">S-adenosyl-l-methionine hydroxide adenosyltransferase family protein</fullName>
    </submittedName>
</protein>
<evidence type="ECO:0000259" key="4">
    <source>
        <dbReference type="Pfam" id="PF20257"/>
    </source>
</evidence>
<dbReference type="EMBL" id="JAAXPR010000008">
    <property type="protein sequence ID" value="NKZ20341.1"/>
    <property type="molecule type" value="Genomic_DNA"/>
</dbReference>
<name>A0A7X6S1N1_9STRE</name>
<evidence type="ECO:0000256" key="1">
    <source>
        <dbReference type="ARBA" id="ARBA00022691"/>
    </source>
</evidence>
<dbReference type="Gene3D" id="3.40.50.10790">
    <property type="entry name" value="S-adenosyl-l-methionine hydroxide adenosyltransferase, N-terminal"/>
    <property type="match status" value="1"/>
</dbReference>
<dbReference type="PANTHER" id="PTHR35092:SF1">
    <property type="entry name" value="CHLORINASE MJ1651"/>
    <property type="match status" value="1"/>
</dbReference>
<keyword evidence="5" id="KW-0808">Transferase</keyword>
<dbReference type="InterPro" id="IPR023227">
    <property type="entry name" value="SAM_OH_AdoTrfase_C_sf"/>
</dbReference>
<dbReference type="Proteomes" id="UP000522720">
    <property type="component" value="Unassembled WGS sequence"/>
</dbReference>
<comment type="similarity">
    <text evidence="2">Belongs to the SAM hydrolase / SAM-dependent halogenase family.</text>
</comment>
<dbReference type="SUPFAM" id="SSF102522">
    <property type="entry name" value="Bacterial fluorinating enzyme, N-terminal domain"/>
    <property type="match status" value="1"/>
</dbReference>
<evidence type="ECO:0000313" key="6">
    <source>
        <dbReference type="Proteomes" id="UP000522720"/>
    </source>
</evidence>
<dbReference type="Gene3D" id="2.40.30.90">
    <property type="entry name" value="Bacterial fluorinating enzyme like"/>
    <property type="match status" value="1"/>
</dbReference>
<dbReference type="SUPFAM" id="SSF101852">
    <property type="entry name" value="Bacterial fluorinating enzyme, C-terminal domain"/>
    <property type="match status" value="1"/>
</dbReference>
<evidence type="ECO:0000313" key="5">
    <source>
        <dbReference type="EMBL" id="NKZ20341.1"/>
    </source>
</evidence>
<proteinExistence type="inferred from homology"/>
<dbReference type="GO" id="GO:0016740">
    <property type="term" value="F:transferase activity"/>
    <property type="evidence" value="ECO:0007669"/>
    <property type="project" value="UniProtKB-KW"/>
</dbReference>
<dbReference type="InterPro" id="IPR023228">
    <property type="entry name" value="SAM_OH_AdoTrfase_N_sf"/>
</dbReference>
<evidence type="ECO:0000259" key="3">
    <source>
        <dbReference type="Pfam" id="PF01887"/>
    </source>
</evidence>
<dbReference type="AlphaFoldDB" id="A0A7X6S1N1"/>
<feature type="domain" description="S-adenosyl-l-methionine hydroxide adenosyltransferase N-terminal" evidence="3">
    <location>
        <begin position="6"/>
        <end position="155"/>
    </location>
</feature>
<organism evidence="5 6">
    <name type="scientific">Streptococcus ovuberis</name>
    <dbReference type="NCBI Taxonomy" id="1936207"/>
    <lineage>
        <taxon>Bacteria</taxon>
        <taxon>Bacillati</taxon>
        <taxon>Bacillota</taxon>
        <taxon>Bacilli</taxon>
        <taxon>Lactobacillales</taxon>
        <taxon>Streptococcaceae</taxon>
        <taxon>Streptococcus</taxon>
    </lineage>
</organism>
<dbReference type="PIRSF" id="PIRSF006779">
    <property type="entry name" value="UCP006779"/>
    <property type="match status" value="1"/>
</dbReference>
<dbReference type="InterPro" id="IPR002747">
    <property type="entry name" value="SAM_OH_AdoTrfase"/>
</dbReference>
<dbReference type="InterPro" id="IPR046470">
    <property type="entry name" value="SAM_HAT_C"/>
</dbReference>
<evidence type="ECO:0000256" key="2">
    <source>
        <dbReference type="ARBA" id="ARBA00024035"/>
    </source>
</evidence>
<comment type="caution">
    <text evidence="5">The sequence shown here is derived from an EMBL/GenBank/DDBJ whole genome shotgun (WGS) entry which is preliminary data.</text>
</comment>
<dbReference type="PANTHER" id="PTHR35092">
    <property type="entry name" value="CHLORINASE MJ1651"/>
    <property type="match status" value="1"/>
</dbReference>
<gene>
    <name evidence="5" type="ORF">HF992_05705</name>
</gene>
<feature type="domain" description="S-adenosyl-l-methionine hydroxide adenosyltransferase C-terminal" evidence="4">
    <location>
        <begin position="180"/>
        <end position="274"/>
    </location>
</feature>
<dbReference type="RefSeq" id="WP_168549097.1">
    <property type="nucleotide sequence ID" value="NZ_JAAXPR010000008.1"/>
</dbReference>